<evidence type="ECO:0000313" key="7">
    <source>
        <dbReference type="EMBL" id="GGB78393.1"/>
    </source>
</evidence>
<dbReference type="Gene3D" id="1.25.40.10">
    <property type="entry name" value="Tetratricopeptide repeat domain"/>
    <property type="match status" value="1"/>
</dbReference>
<dbReference type="SUPFAM" id="SSF48452">
    <property type="entry name" value="TPR-like"/>
    <property type="match status" value="1"/>
</dbReference>
<dbReference type="GO" id="GO:0003677">
    <property type="term" value="F:DNA binding"/>
    <property type="evidence" value="ECO:0007669"/>
    <property type="project" value="UniProtKB-UniRule"/>
</dbReference>
<dbReference type="InterPro" id="IPR011044">
    <property type="entry name" value="Quino_amine_DH_bsu"/>
</dbReference>
<dbReference type="InterPro" id="IPR002372">
    <property type="entry name" value="PQQ_rpt_dom"/>
</dbReference>
<dbReference type="EMBL" id="BMEA01000001">
    <property type="protein sequence ID" value="GGB78393.1"/>
    <property type="molecule type" value="Genomic_DNA"/>
</dbReference>
<reference evidence="7" key="1">
    <citation type="journal article" date="2014" name="Int. J. Syst. Evol. Microbiol.">
        <title>Complete genome sequence of Corynebacterium casei LMG S-19264T (=DSM 44701T), isolated from a smear-ripened cheese.</title>
        <authorList>
            <consortium name="US DOE Joint Genome Institute (JGI-PGF)"/>
            <person name="Walter F."/>
            <person name="Albersmeier A."/>
            <person name="Kalinowski J."/>
            <person name="Ruckert C."/>
        </authorList>
    </citation>
    <scope>NUCLEOTIDE SEQUENCE</scope>
    <source>
        <strain evidence="7">CGMCC 1.10749</strain>
    </source>
</reference>
<evidence type="ECO:0000313" key="8">
    <source>
        <dbReference type="Proteomes" id="UP000628079"/>
    </source>
</evidence>
<evidence type="ECO:0000256" key="2">
    <source>
        <dbReference type="ARBA" id="ARBA00023015"/>
    </source>
</evidence>
<dbReference type="InterPro" id="IPR036388">
    <property type="entry name" value="WH-like_DNA-bd_sf"/>
</dbReference>
<dbReference type="Gene3D" id="1.10.10.10">
    <property type="entry name" value="Winged helix-like DNA-binding domain superfamily/Winged helix DNA-binding domain"/>
    <property type="match status" value="1"/>
</dbReference>
<dbReference type="FunFam" id="1.25.40.10:FF:000222">
    <property type="entry name" value="SARP family transcriptional regulator"/>
    <property type="match status" value="1"/>
</dbReference>
<dbReference type="InterPro" id="IPR051677">
    <property type="entry name" value="AfsR-DnrI-RedD_regulator"/>
</dbReference>
<keyword evidence="4" id="KW-0804">Transcription</keyword>
<comment type="caution">
    <text evidence="7">The sequence shown here is derived from an EMBL/GenBank/DDBJ whole genome shotgun (WGS) entry which is preliminary data.</text>
</comment>
<dbReference type="SMART" id="SM00862">
    <property type="entry name" value="Trans_reg_C"/>
    <property type="match status" value="1"/>
</dbReference>
<dbReference type="Pfam" id="PF03704">
    <property type="entry name" value="BTAD"/>
    <property type="match status" value="1"/>
</dbReference>
<proteinExistence type="inferred from homology"/>
<evidence type="ECO:0000256" key="3">
    <source>
        <dbReference type="ARBA" id="ARBA00023125"/>
    </source>
</evidence>
<dbReference type="InterPro" id="IPR005158">
    <property type="entry name" value="BTAD"/>
</dbReference>
<dbReference type="PANTHER" id="PTHR35807">
    <property type="entry name" value="TRANSCRIPTIONAL REGULATOR REDD-RELATED"/>
    <property type="match status" value="1"/>
</dbReference>
<keyword evidence="2" id="KW-0805">Transcription regulation</keyword>
<dbReference type="InterPro" id="IPR011047">
    <property type="entry name" value="Quinoprotein_ADH-like_sf"/>
</dbReference>
<dbReference type="Pfam" id="PF13360">
    <property type="entry name" value="PQQ_2"/>
    <property type="match status" value="1"/>
</dbReference>
<evidence type="ECO:0000256" key="4">
    <source>
        <dbReference type="ARBA" id="ARBA00023163"/>
    </source>
</evidence>
<comment type="similarity">
    <text evidence="1">Belongs to the AfsR/DnrI/RedD regulatory family.</text>
</comment>
<dbReference type="InterPro" id="IPR016032">
    <property type="entry name" value="Sig_transdc_resp-reg_C-effctor"/>
</dbReference>
<organism evidence="7 8">
    <name type="scientific">Knoellia flava</name>
    <dbReference type="NCBI Taxonomy" id="913969"/>
    <lineage>
        <taxon>Bacteria</taxon>
        <taxon>Bacillati</taxon>
        <taxon>Actinomycetota</taxon>
        <taxon>Actinomycetes</taxon>
        <taxon>Micrococcales</taxon>
        <taxon>Intrasporangiaceae</taxon>
        <taxon>Knoellia</taxon>
    </lineage>
</organism>
<dbReference type="SMART" id="SM01043">
    <property type="entry name" value="BTAD"/>
    <property type="match status" value="1"/>
</dbReference>
<dbReference type="GO" id="GO:0000160">
    <property type="term" value="P:phosphorelay signal transduction system"/>
    <property type="evidence" value="ECO:0007669"/>
    <property type="project" value="InterPro"/>
</dbReference>
<dbReference type="Proteomes" id="UP000628079">
    <property type="component" value="Unassembled WGS sequence"/>
</dbReference>
<dbReference type="SUPFAM" id="SSF50969">
    <property type="entry name" value="YVTN repeat-like/Quinoprotein amine dehydrogenase"/>
    <property type="match status" value="1"/>
</dbReference>
<dbReference type="Pfam" id="PF00486">
    <property type="entry name" value="Trans_reg_C"/>
    <property type="match status" value="1"/>
</dbReference>
<dbReference type="PROSITE" id="PS51755">
    <property type="entry name" value="OMPR_PHOB"/>
    <property type="match status" value="1"/>
</dbReference>
<feature type="domain" description="OmpR/PhoB-type" evidence="6">
    <location>
        <begin position="2"/>
        <end position="104"/>
    </location>
</feature>
<evidence type="ECO:0000256" key="5">
    <source>
        <dbReference type="PROSITE-ProRule" id="PRU01091"/>
    </source>
</evidence>
<feature type="DNA-binding region" description="OmpR/PhoB-type" evidence="5">
    <location>
        <begin position="2"/>
        <end position="104"/>
    </location>
</feature>
<keyword evidence="3 5" id="KW-0238">DNA-binding</keyword>
<dbReference type="InterPro" id="IPR001867">
    <property type="entry name" value="OmpR/PhoB-type_DNA-bd"/>
</dbReference>
<dbReference type="SUPFAM" id="SSF52540">
    <property type="entry name" value="P-loop containing nucleoside triphosphate hydrolases"/>
    <property type="match status" value="1"/>
</dbReference>
<evidence type="ECO:0000256" key="1">
    <source>
        <dbReference type="ARBA" id="ARBA00005820"/>
    </source>
</evidence>
<accession>A0A8H9KSI7</accession>
<dbReference type="CDD" id="cd15831">
    <property type="entry name" value="BTAD"/>
    <property type="match status" value="1"/>
</dbReference>
<dbReference type="InterPro" id="IPR049052">
    <property type="entry name" value="nSTAND1"/>
</dbReference>
<name>A0A8H9KSI7_9MICO</name>
<sequence length="1521" mass="159761">MPAQPYHRPMEFGVLGPLRVRGAHGVVDVVGGKERLLLAHLVSAGGRMVSVDELSDSLWADQPPRAPGKALQTYVLRLRNALEPDRRGVPTVVLTEGTGYRLAVGSHEVDALRFSSLAEAGRTALDAGRPADAVTALREAERLWRGPAYAGFEETTFGRAEAQRLSELRVTAAEHRWAAEVDLGRAGAAVPELERLVAEHPWRERAWATLVLALVRAGRQGDALAALDRARTRLADDLGVDPGPELRELQARVLAHDPDLLRLPAAPEQGEVRPALDPEEAGRRRAEATALVRHEADLLASAGDVVRGGRAALADGILTLTTATPTAPVPADTCPWRGLAAYDVEDRPWYAGRERLVAELLARVSTERLVVVVGASGSGKSSLVRAGLLGTLAAGGLPGSAGWTRVVMRPGDSPMRELAERALGAAHGATLGDLLVRLASSDPENDTDSDVDGRGGSDQRVVLVVDQFEEVWTACTDDRERSSFLDALAGIAHETDTTVVLAVRGDWFAGIAEHPALAALTRDATVLVGAPTRAEVRRMVEVPAAAAGLELEPGLAETVGDEAGDSSGLLPLLSTALLQLWERREGRRLTYGSYVGMGGLAGAVAHVAEEAYAGLPESQRAVARAVLLRLAGRVSGGDVVRRRVALVELDGMGDGAAEVVTALAGARLLTLDGDAVEVAHESLFREWPRLAGWLADDDSGRAVQQRLAVAASEWEEQGRDPDLLWRGTSLQSALEVQQARPAELTDGEHEFLRAAEASVEEEQRAAEERAAQRERQNRTLRTLLASATVLLLVAAVAGAAAVLSRREAASARDRQAAAAVAADARRLAAASLNETALDLALLQAVEAVRTEPGPQTHGALLTLLSRTPDLMSLRRAETPFLRGDASADGRLVVVAEYDPRVVALDAVTGEERWTRGVPEDGHVWSVDGGARGFLVSSADDRGGSRVQLWDERTGDDVWTVDASDLAPLVGSEGDALPGEAVWDARGRAVLLTSTHVVTVSAAGRPLQASPLASSPSGQLEAWPDGRISYEAEPDVGVVLDPDRPGSATTPGFAIFSVSPDGSLVVTADRSQVGMVRVRLRDARTMQPVGEEMTVESFDGPVDWAADSRTLVLAAGQAVQQRDRGGRLLRELSGAHSGQVMAVMVAGAARDVVWAPGRDGLLSAWDLSGRRGLLASSPLERGPHNGQADASGTTGAGTLFASVTENTAVLLDARSGKARALDLPAGCRCQVSSMAMSPGGDLAVGSVMGFSATAGDDLRSGALVVWETDDGTLRHDVTLPWDAISAVVTPDGRQAVVNGAGGVAVVDLVSGRVVGPVLDLPDLPLSGRGRTVALGPDGRRAGVLRSGEVVVVDTETRRVVARRALGSASATAGDGTAIAWAGDDLVVAGLDGRLSFVDGASLEPLAPPREAAAGFVVDLVVVGDTLASLGSDGDLRLWDVGTWEPVGLALTKENAWGFLAAGDGAVEAWLEGPTENAPGRLRTLPLSPSVWRDRACALVSRELSADEWSVIHPGRERRPTCA</sequence>
<dbReference type="Pfam" id="PF20703">
    <property type="entry name" value="nSTAND1"/>
    <property type="match status" value="1"/>
</dbReference>
<dbReference type="Gene3D" id="2.130.10.10">
    <property type="entry name" value="YVTN repeat-like/Quinoprotein amine dehydrogenase"/>
    <property type="match status" value="3"/>
</dbReference>
<dbReference type="InterPro" id="IPR015943">
    <property type="entry name" value="WD40/YVTN_repeat-like_dom_sf"/>
</dbReference>
<dbReference type="InterPro" id="IPR011990">
    <property type="entry name" value="TPR-like_helical_dom_sf"/>
</dbReference>
<dbReference type="PANTHER" id="PTHR35807:SF1">
    <property type="entry name" value="TRANSCRIPTIONAL REGULATOR REDD"/>
    <property type="match status" value="1"/>
</dbReference>
<protein>
    <recommendedName>
        <fullName evidence="6">OmpR/PhoB-type domain-containing protein</fullName>
    </recommendedName>
</protein>
<dbReference type="SUPFAM" id="SSF50998">
    <property type="entry name" value="Quinoprotein alcohol dehydrogenase-like"/>
    <property type="match status" value="1"/>
</dbReference>
<dbReference type="SUPFAM" id="SSF46894">
    <property type="entry name" value="C-terminal effector domain of the bipartite response regulators"/>
    <property type="match status" value="1"/>
</dbReference>
<evidence type="ECO:0000259" key="6">
    <source>
        <dbReference type="PROSITE" id="PS51755"/>
    </source>
</evidence>
<dbReference type="GO" id="GO:0006355">
    <property type="term" value="P:regulation of DNA-templated transcription"/>
    <property type="evidence" value="ECO:0007669"/>
    <property type="project" value="InterPro"/>
</dbReference>
<reference evidence="7" key="2">
    <citation type="submission" date="2020-09" db="EMBL/GenBank/DDBJ databases">
        <authorList>
            <person name="Sun Q."/>
            <person name="Zhou Y."/>
        </authorList>
    </citation>
    <scope>NUCLEOTIDE SEQUENCE</scope>
    <source>
        <strain evidence="7">CGMCC 1.10749</strain>
    </source>
</reference>
<dbReference type="InterPro" id="IPR027417">
    <property type="entry name" value="P-loop_NTPase"/>
</dbReference>
<gene>
    <name evidence="7" type="ORF">GCM10011314_17610</name>
</gene>